<evidence type="ECO:0000313" key="1">
    <source>
        <dbReference type="EMBL" id="APC40616.1"/>
    </source>
</evidence>
<sequence>MLTISFISGESEILDLKQSESDLFKNWFYNFENTRPHEVNTMGKKYLFNKKAIAYIEIEP</sequence>
<dbReference type="KEGG" id="ceu:A7L45_11310"/>
<dbReference type="OrthoDB" id="9867591at2"/>
<dbReference type="AlphaFoldDB" id="A0A1J0GI28"/>
<dbReference type="RefSeq" id="WP_071612906.1">
    <property type="nucleotide sequence ID" value="NZ_CP015756.1"/>
</dbReference>
<protein>
    <submittedName>
        <fullName evidence="1">Uncharacterized protein</fullName>
    </submittedName>
</protein>
<dbReference type="GeneID" id="83593068"/>
<organism evidence="1 2">
    <name type="scientific">Clostridium estertheticum subsp. estertheticum</name>
    <dbReference type="NCBI Taxonomy" id="1552"/>
    <lineage>
        <taxon>Bacteria</taxon>
        <taxon>Bacillati</taxon>
        <taxon>Bacillota</taxon>
        <taxon>Clostridia</taxon>
        <taxon>Eubacteriales</taxon>
        <taxon>Clostridiaceae</taxon>
        <taxon>Clostridium</taxon>
    </lineage>
</organism>
<reference evidence="2" key="1">
    <citation type="journal article" date="2016" name="Front. Microbiol.">
        <title>Complete Genome Sequence of Clostridium estertheticum DSM 8809, a Microbe Identified in Spoiled Vacuum Packed Beef.</title>
        <authorList>
            <person name="Yu Z."/>
            <person name="Gunn L."/>
            <person name="Brennan E."/>
            <person name="Reid R."/>
            <person name="Wall P.G."/>
            <person name="Gaora O.P."/>
            <person name="Hurley D."/>
            <person name="Bolton D."/>
            <person name="Fanning S."/>
        </authorList>
    </citation>
    <scope>NUCLEOTIDE SEQUENCE [LARGE SCALE GENOMIC DNA]</scope>
    <source>
        <strain evidence="2">DSM 8809</strain>
    </source>
</reference>
<dbReference type="EMBL" id="CP015756">
    <property type="protein sequence ID" value="APC40616.1"/>
    <property type="molecule type" value="Genomic_DNA"/>
</dbReference>
<gene>
    <name evidence="1" type="ORF">A7L45_11310</name>
</gene>
<dbReference type="Proteomes" id="UP000182569">
    <property type="component" value="Chromosome"/>
</dbReference>
<proteinExistence type="predicted"/>
<accession>A0A1J0GI28</accession>
<evidence type="ECO:0000313" key="2">
    <source>
        <dbReference type="Proteomes" id="UP000182569"/>
    </source>
</evidence>
<keyword evidence="2" id="KW-1185">Reference proteome</keyword>
<name>A0A1J0GI28_9CLOT</name>